<reference evidence="5 6" key="1">
    <citation type="journal article" date="2012" name="BMC Genomics">
        <title>Comparative genomics of the white-rot fungi, Phanerochaete carnosa and P. chrysosporium, to elucidate the genetic basis of the distinct wood types they colonize.</title>
        <authorList>
            <person name="Suzuki H."/>
            <person name="MacDonald J."/>
            <person name="Syed K."/>
            <person name="Salamov A."/>
            <person name="Hori C."/>
            <person name="Aerts A."/>
            <person name="Henrissat B."/>
            <person name="Wiebenga A."/>
            <person name="vanKuyk P.A."/>
            <person name="Barry K."/>
            <person name="Lindquist E."/>
            <person name="LaButti K."/>
            <person name="Lapidus A."/>
            <person name="Lucas S."/>
            <person name="Coutinho P."/>
            <person name="Gong Y."/>
            <person name="Samejima M."/>
            <person name="Mahadevan R."/>
            <person name="Abou-Zaid M."/>
            <person name="de Vries R.P."/>
            <person name="Igarashi K."/>
            <person name="Yadav J.S."/>
            <person name="Grigoriev I.V."/>
            <person name="Master E.R."/>
        </authorList>
    </citation>
    <scope>NUCLEOTIDE SEQUENCE [LARGE SCALE GENOMIC DNA]</scope>
    <source>
        <strain evidence="5 6">HHB-10118-sp</strain>
    </source>
</reference>
<evidence type="ECO:0000313" key="5">
    <source>
        <dbReference type="EMBL" id="EKM55089.1"/>
    </source>
</evidence>
<dbReference type="PROSITE" id="PS51891">
    <property type="entry name" value="CENP_V_GFA"/>
    <property type="match status" value="1"/>
</dbReference>
<dbReference type="GO" id="GO:0016846">
    <property type="term" value="F:carbon-sulfur lyase activity"/>
    <property type="evidence" value="ECO:0007669"/>
    <property type="project" value="InterPro"/>
</dbReference>
<keyword evidence="2" id="KW-0479">Metal-binding</keyword>
<evidence type="ECO:0000256" key="1">
    <source>
        <dbReference type="ARBA" id="ARBA00005495"/>
    </source>
</evidence>
<dbReference type="Proteomes" id="UP000008370">
    <property type="component" value="Unassembled WGS sequence"/>
</dbReference>
<accession>K5W7Y8</accession>
<protein>
    <recommendedName>
        <fullName evidence="4">CENP-V/GFA domain-containing protein</fullName>
    </recommendedName>
</protein>
<evidence type="ECO:0000259" key="4">
    <source>
        <dbReference type="PROSITE" id="PS51891"/>
    </source>
</evidence>
<dbReference type="GO" id="GO:0046872">
    <property type="term" value="F:metal ion binding"/>
    <property type="evidence" value="ECO:0007669"/>
    <property type="project" value="UniProtKB-KW"/>
</dbReference>
<evidence type="ECO:0000256" key="2">
    <source>
        <dbReference type="ARBA" id="ARBA00022723"/>
    </source>
</evidence>
<evidence type="ECO:0000313" key="6">
    <source>
        <dbReference type="Proteomes" id="UP000008370"/>
    </source>
</evidence>
<evidence type="ECO:0000256" key="3">
    <source>
        <dbReference type="ARBA" id="ARBA00022833"/>
    </source>
</evidence>
<dbReference type="InParanoid" id="K5W7Y8"/>
<name>K5W7Y8_PHACS</name>
<dbReference type="Gene3D" id="2.170.150.70">
    <property type="match status" value="1"/>
</dbReference>
<dbReference type="EMBL" id="JH930472">
    <property type="protein sequence ID" value="EKM55089.1"/>
    <property type="molecule type" value="Genomic_DNA"/>
</dbReference>
<dbReference type="GeneID" id="18916305"/>
<dbReference type="InterPro" id="IPR011057">
    <property type="entry name" value="Mss4-like_sf"/>
</dbReference>
<dbReference type="KEGG" id="pco:PHACADRAFT_255460"/>
<dbReference type="HOGENOM" id="CLU_196216_0_0_1"/>
<feature type="domain" description="CENP-V/GFA" evidence="4">
    <location>
        <begin position="1"/>
        <end position="57"/>
    </location>
</feature>
<dbReference type="OrthoDB" id="3264588at2759"/>
<sequence length="62" mass="7106">MDELTNYQFYKKVFSRYFCPVCGVELFETKPSENMVGVHVRTVDGIDVAKLTREPFDGATLL</sequence>
<proteinExistence type="inferred from homology"/>
<gene>
    <name evidence="5" type="ORF">PHACADRAFT_255460</name>
</gene>
<keyword evidence="6" id="KW-1185">Reference proteome</keyword>
<organism evidence="5 6">
    <name type="scientific">Phanerochaete carnosa (strain HHB-10118-sp)</name>
    <name type="common">White-rot fungus</name>
    <name type="synonym">Peniophora carnosa</name>
    <dbReference type="NCBI Taxonomy" id="650164"/>
    <lineage>
        <taxon>Eukaryota</taxon>
        <taxon>Fungi</taxon>
        <taxon>Dikarya</taxon>
        <taxon>Basidiomycota</taxon>
        <taxon>Agaricomycotina</taxon>
        <taxon>Agaricomycetes</taxon>
        <taxon>Polyporales</taxon>
        <taxon>Phanerochaetaceae</taxon>
        <taxon>Phanerochaete</taxon>
    </lineage>
</organism>
<dbReference type="InterPro" id="IPR006913">
    <property type="entry name" value="CENP-V/GFA"/>
</dbReference>
<keyword evidence="3" id="KW-0862">Zinc</keyword>
<dbReference type="SUPFAM" id="SSF51316">
    <property type="entry name" value="Mss4-like"/>
    <property type="match status" value="1"/>
</dbReference>
<comment type="similarity">
    <text evidence="1">Belongs to the Gfa family.</text>
</comment>
<dbReference type="RefSeq" id="XP_007395433.1">
    <property type="nucleotide sequence ID" value="XM_007395371.1"/>
</dbReference>
<dbReference type="AlphaFoldDB" id="K5W7Y8"/>